<dbReference type="EMBL" id="JAHRIN010051256">
    <property type="protein sequence ID" value="MEQ2209381.1"/>
    <property type="molecule type" value="Genomic_DNA"/>
</dbReference>
<evidence type="ECO:0000313" key="2">
    <source>
        <dbReference type="Proteomes" id="UP001434883"/>
    </source>
</evidence>
<proteinExistence type="predicted"/>
<name>A0ABV0RN82_9TELE</name>
<gene>
    <name evidence="1" type="ORF">XENOCAPTIV_029322</name>
</gene>
<organism evidence="1 2">
    <name type="scientific">Xenoophorus captivus</name>
    <dbReference type="NCBI Taxonomy" id="1517983"/>
    <lineage>
        <taxon>Eukaryota</taxon>
        <taxon>Metazoa</taxon>
        <taxon>Chordata</taxon>
        <taxon>Craniata</taxon>
        <taxon>Vertebrata</taxon>
        <taxon>Euteleostomi</taxon>
        <taxon>Actinopterygii</taxon>
        <taxon>Neopterygii</taxon>
        <taxon>Teleostei</taxon>
        <taxon>Neoteleostei</taxon>
        <taxon>Acanthomorphata</taxon>
        <taxon>Ovalentaria</taxon>
        <taxon>Atherinomorphae</taxon>
        <taxon>Cyprinodontiformes</taxon>
        <taxon>Goodeidae</taxon>
        <taxon>Xenoophorus</taxon>
    </lineage>
</organism>
<accession>A0ABV0RN82</accession>
<sequence>GETGKQGPMGPAGPQGVQKCSSFMDLFFNASVENKVKEELQELKGDLVSQDMKVWQVPWELEGWREIQAFLDHQVPEVYL</sequence>
<evidence type="ECO:0000313" key="1">
    <source>
        <dbReference type="EMBL" id="MEQ2209381.1"/>
    </source>
</evidence>
<feature type="non-terminal residue" evidence="1">
    <location>
        <position position="1"/>
    </location>
</feature>
<reference evidence="1 2" key="1">
    <citation type="submission" date="2021-06" db="EMBL/GenBank/DDBJ databases">
        <authorList>
            <person name="Palmer J.M."/>
        </authorList>
    </citation>
    <scope>NUCLEOTIDE SEQUENCE [LARGE SCALE GENOMIC DNA]</scope>
    <source>
        <strain evidence="1 2">XC_2019</strain>
        <tissue evidence="1">Muscle</tissue>
    </source>
</reference>
<dbReference type="Proteomes" id="UP001434883">
    <property type="component" value="Unassembled WGS sequence"/>
</dbReference>
<keyword evidence="2" id="KW-1185">Reference proteome</keyword>
<comment type="caution">
    <text evidence="1">The sequence shown here is derived from an EMBL/GenBank/DDBJ whole genome shotgun (WGS) entry which is preliminary data.</text>
</comment>
<protein>
    <submittedName>
        <fullName evidence="1">Uncharacterized protein</fullName>
    </submittedName>
</protein>